<dbReference type="InterPro" id="IPR048443">
    <property type="entry name" value="RqcP2_N"/>
</dbReference>
<feature type="domain" description="RNA-binding S4" evidence="2">
    <location>
        <begin position="183"/>
        <end position="240"/>
    </location>
</feature>
<dbReference type="Pfam" id="PF21278">
    <property type="entry name" value="YlmH_1st"/>
    <property type="match status" value="1"/>
</dbReference>
<dbReference type="KEGG" id="ehr:EHR_00340"/>
<protein>
    <submittedName>
        <fullName evidence="3">S4 domain-containing protein</fullName>
    </submittedName>
</protein>
<dbReference type="InterPro" id="IPR012677">
    <property type="entry name" value="Nucleotide-bd_a/b_plait_sf"/>
</dbReference>
<dbReference type="Proteomes" id="UP000002895">
    <property type="component" value="Chromosome"/>
</dbReference>
<dbReference type="eggNOG" id="COG2302">
    <property type="taxonomic scope" value="Bacteria"/>
</dbReference>
<reference evidence="3 4" key="1">
    <citation type="journal article" date="2012" name="J. Bacteriol.">
        <title>Genome sequence of Enterococcus hirae (Streptococcus faecalis) ATCC 9790, a model organism for the study of ion transport, bioenergetics, and copper homeostasis.</title>
        <authorList>
            <person name="Gaechter T."/>
            <person name="Wunderlin C."/>
            <person name="Schmidheini T."/>
            <person name="Solioz M."/>
        </authorList>
    </citation>
    <scope>NUCLEOTIDE SEQUENCE [LARGE SCALE GENOMIC DNA]</scope>
    <source>
        <strain evidence="4">ATCC 9790 / DSM 20160 / JCM 8729 / LMG 6399 / NBRC 3181 / NCIMB 6459 / NCDO 1258 / NCTC 12367 / WDCM 00089 / R</strain>
    </source>
</reference>
<accession>I6S964</accession>
<dbReference type="PANTHER" id="PTHR13633">
    <property type="entry name" value="MITOCHONDRIAL TRANSCRIPTION RESCUE FACTOR 1"/>
    <property type="match status" value="1"/>
</dbReference>
<sequence>MDANVYQHFRADERSFIDSVGDWIEQVQGQYAPYLTDFLDPRQSYILETLIRQDSELHFSFYGGYEQAERKRCLIFPDYYEPTDEDFEVSLYEIHYPSKFASLTHGKVLGTLVGTGIKRAYFGDIISDGDRWQVFIAREVEQFVATQVTKIGKVSVRMEPIKYTELLVPKDGWTQERGTVTSLRLDSVISEIYNISRQRSKQLIESGKVKVNWTENTRPDFLLELLDIVSIRGFGRIQIQELEGKTKKKNTGYYLVYYVNKTKRWFTHGFNSIRYPKQNIPHKNAGIQSRRSR</sequence>
<evidence type="ECO:0000313" key="3">
    <source>
        <dbReference type="EMBL" id="AFM69063.1"/>
    </source>
</evidence>
<keyword evidence="1" id="KW-0694">RNA-binding</keyword>
<evidence type="ECO:0000256" key="1">
    <source>
        <dbReference type="PROSITE-ProRule" id="PRU00182"/>
    </source>
</evidence>
<dbReference type="InterPro" id="IPR036986">
    <property type="entry name" value="S4_RNA-bd_sf"/>
</dbReference>
<dbReference type="Pfam" id="PF01479">
    <property type="entry name" value="S4"/>
    <property type="match status" value="1"/>
</dbReference>
<dbReference type="CDD" id="cd00165">
    <property type="entry name" value="S4"/>
    <property type="match status" value="1"/>
</dbReference>
<dbReference type="PROSITE" id="PS50889">
    <property type="entry name" value="S4"/>
    <property type="match status" value="1"/>
</dbReference>
<dbReference type="EMBL" id="CP003504">
    <property type="protein sequence ID" value="AFM69063.1"/>
    <property type="molecule type" value="Genomic_DNA"/>
</dbReference>
<dbReference type="GO" id="GO:0003723">
    <property type="term" value="F:RNA binding"/>
    <property type="evidence" value="ECO:0007669"/>
    <property type="project" value="UniProtKB-KW"/>
</dbReference>
<dbReference type="AlphaFoldDB" id="I6S964"/>
<dbReference type="PATRIC" id="fig|768486.3.peg.67"/>
<dbReference type="Gene3D" id="3.30.70.330">
    <property type="match status" value="1"/>
</dbReference>
<dbReference type="PANTHER" id="PTHR13633:SF3">
    <property type="entry name" value="MITOCHONDRIAL TRANSCRIPTION RESCUE FACTOR 1"/>
    <property type="match status" value="1"/>
</dbReference>
<name>I6S964_ENTHA</name>
<dbReference type="Gene3D" id="3.10.290.10">
    <property type="entry name" value="RNA-binding S4 domain"/>
    <property type="match status" value="1"/>
</dbReference>
<dbReference type="InterPro" id="IPR002942">
    <property type="entry name" value="S4_RNA-bd"/>
</dbReference>
<evidence type="ECO:0000313" key="4">
    <source>
        <dbReference type="Proteomes" id="UP000002895"/>
    </source>
</evidence>
<proteinExistence type="predicted"/>
<dbReference type="Gene3D" id="3.30.1370.160">
    <property type="match status" value="1"/>
</dbReference>
<dbReference type="InterPro" id="IPR040591">
    <property type="entry name" value="RqcP2_RBD"/>
</dbReference>
<keyword evidence="4" id="KW-1185">Reference proteome</keyword>
<gene>
    <name evidence="3" type="ordered locus">EHR_00340</name>
</gene>
<dbReference type="SUPFAM" id="SSF55174">
    <property type="entry name" value="Alpha-L RNA-binding motif"/>
    <property type="match status" value="1"/>
</dbReference>
<organism evidence="3 4">
    <name type="scientific">Enterococcus hirae (strain ATCC 9790 / DSM 20160 / JCM 8729 / LMG 6399 / NBRC 3181 / NCIMB 6459 / NCDO 1258 / NCTC 12367 / WDCM 00089 / R)</name>
    <dbReference type="NCBI Taxonomy" id="768486"/>
    <lineage>
        <taxon>Bacteria</taxon>
        <taxon>Bacillati</taxon>
        <taxon>Bacillota</taxon>
        <taxon>Bacilli</taxon>
        <taxon>Lactobacillales</taxon>
        <taxon>Enterococcaceae</taxon>
        <taxon>Enterococcus</taxon>
    </lineage>
</organism>
<evidence type="ECO:0000259" key="2">
    <source>
        <dbReference type="SMART" id="SM00363"/>
    </source>
</evidence>
<dbReference type="Pfam" id="PF17774">
    <property type="entry name" value="YlmH_RBD"/>
    <property type="match status" value="1"/>
</dbReference>
<dbReference type="SMART" id="SM00363">
    <property type="entry name" value="S4"/>
    <property type="match status" value="1"/>
</dbReference>
<dbReference type="HOGENOM" id="CLU_075687_2_0_9"/>